<keyword evidence="2" id="KW-0812">Transmembrane</keyword>
<proteinExistence type="predicted"/>
<sequence length="250" mass="28588">MLLPRVSIWGFSMILLIFIVFLLAGCVKNPVNNNLTAVTQMVIPEQRVTDYRIVECELMWDLETPPSIENALYWLRLMGCSDRLTSAKARNMAKYTLPVTWDMAFKQSILLNSAGPTLSERRKMVENFNKYRLKFPDSLRPLLQLWREQQVQQIAVAEERARFQKLQADTDNKLDRLRESRARLEFELQETSRKLENLTDIERQLSSRKQNQGSVGSGNSDKHAETPATTLPGKNSTPNNTSESDKGAAP</sequence>
<name>A0ABX8M0G8_9GAMM</name>
<dbReference type="NCBIfam" id="NF007997">
    <property type="entry name" value="PRK10722.1"/>
    <property type="match status" value="1"/>
</dbReference>
<dbReference type="InterPro" id="IPR025262">
    <property type="entry name" value="QseG"/>
</dbReference>
<feature type="region of interest" description="Disordered" evidence="1">
    <location>
        <begin position="203"/>
        <end position="250"/>
    </location>
</feature>
<protein>
    <recommendedName>
        <fullName evidence="5">Two-component system QseEF-associated lipoprotein QseG</fullName>
    </recommendedName>
</protein>
<evidence type="ECO:0000313" key="4">
    <source>
        <dbReference type="Proteomes" id="UP000693715"/>
    </source>
</evidence>
<feature type="compositionally biased region" description="Polar residues" evidence="1">
    <location>
        <begin position="227"/>
        <end position="242"/>
    </location>
</feature>
<evidence type="ECO:0008006" key="5">
    <source>
        <dbReference type="Google" id="ProtNLM"/>
    </source>
</evidence>
<keyword evidence="2" id="KW-1133">Transmembrane helix</keyword>
<feature type="transmembrane region" description="Helical" evidence="2">
    <location>
        <begin position="6"/>
        <end position="27"/>
    </location>
</feature>
<reference evidence="3 4" key="1">
    <citation type="submission" date="2017-03" db="EMBL/GenBank/DDBJ databases">
        <title>Genome comparison of Photorhabdus luminescens strain 0813-124 phase variants.</title>
        <authorList>
            <person name="Chien C.-C."/>
            <person name="Chen W.-J."/>
            <person name="Shih M.-C."/>
            <person name="Hsieh F.-C."/>
        </authorList>
    </citation>
    <scope>NUCLEOTIDE SEQUENCE [LARGE SCALE GENOMIC DNA]</scope>
    <source>
        <strain evidence="3 4">0813-124 phase II</strain>
    </source>
</reference>
<gene>
    <name evidence="3" type="ORF">B0X70_17075</name>
</gene>
<evidence type="ECO:0000256" key="1">
    <source>
        <dbReference type="SAM" id="MobiDB-lite"/>
    </source>
</evidence>
<feature type="compositionally biased region" description="Polar residues" evidence="1">
    <location>
        <begin position="207"/>
        <end position="219"/>
    </location>
</feature>
<evidence type="ECO:0000313" key="3">
    <source>
        <dbReference type="EMBL" id="QXF36285.1"/>
    </source>
</evidence>
<dbReference type="PROSITE" id="PS51257">
    <property type="entry name" value="PROKAR_LIPOPROTEIN"/>
    <property type="match status" value="1"/>
</dbReference>
<dbReference type="Proteomes" id="UP000693715">
    <property type="component" value="Chromosome"/>
</dbReference>
<keyword evidence="2" id="KW-0472">Membrane</keyword>
<dbReference type="Pfam" id="PF13942">
    <property type="entry name" value="Lipoprotein_20"/>
    <property type="match status" value="1"/>
</dbReference>
<dbReference type="EMBL" id="CP020335">
    <property type="protein sequence ID" value="QXF36285.1"/>
    <property type="molecule type" value="Genomic_DNA"/>
</dbReference>
<accession>A0ABX8M0G8</accession>
<organism evidence="3 4">
    <name type="scientific">Photorhabdus akhurstii</name>
    <dbReference type="NCBI Taxonomy" id="171438"/>
    <lineage>
        <taxon>Bacteria</taxon>
        <taxon>Pseudomonadati</taxon>
        <taxon>Pseudomonadota</taxon>
        <taxon>Gammaproteobacteria</taxon>
        <taxon>Enterobacterales</taxon>
        <taxon>Morganellaceae</taxon>
        <taxon>Photorhabdus</taxon>
    </lineage>
</organism>
<evidence type="ECO:0000256" key="2">
    <source>
        <dbReference type="SAM" id="Phobius"/>
    </source>
</evidence>
<keyword evidence="4" id="KW-1185">Reference proteome</keyword>